<dbReference type="EMBL" id="JASMQC010000022">
    <property type="protein sequence ID" value="KAK1935625.1"/>
    <property type="molecule type" value="Genomic_DNA"/>
</dbReference>
<name>A0AAD9GC56_9STRA</name>
<reference evidence="1" key="1">
    <citation type="submission" date="2023-08" db="EMBL/GenBank/DDBJ databases">
        <title>Reference Genome Resource for the Citrus Pathogen Phytophthora citrophthora.</title>
        <authorList>
            <person name="Moller H."/>
            <person name="Coetzee B."/>
            <person name="Rose L.J."/>
            <person name="Van Niekerk J.M."/>
        </authorList>
    </citation>
    <scope>NUCLEOTIDE SEQUENCE</scope>
    <source>
        <strain evidence="1">STE-U-9442</strain>
    </source>
</reference>
<gene>
    <name evidence="1" type="ORF">P3T76_010320</name>
</gene>
<proteinExistence type="predicted"/>
<accession>A0AAD9GC56</accession>
<dbReference type="AlphaFoldDB" id="A0AAD9GC56"/>
<comment type="caution">
    <text evidence="1">The sequence shown here is derived from an EMBL/GenBank/DDBJ whole genome shotgun (WGS) entry which is preliminary data.</text>
</comment>
<sequence>MTPWDFAPPFKSGLRFLAPAPTSRDLCELCNVLFREGRFHCRLCPKARAKPSNGGYANAVEHLHRRHKGVYLDEYYALAGCPNTLDDFVRVTVDAHAMNMYKWLDWVIMDHHELVFCEKKRAEVLSIEPTNANTLKANMEPWRRLSKVASVSVSLANH</sequence>
<protein>
    <submittedName>
        <fullName evidence="1">Uncharacterized protein</fullName>
    </submittedName>
</protein>
<evidence type="ECO:0000313" key="1">
    <source>
        <dbReference type="EMBL" id="KAK1935625.1"/>
    </source>
</evidence>
<evidence type="ECO:0000313" key="2">
    <source>
        <dbReference type="Proteomes" id="UP001259832"/>
    </source>
</evidence>
<keyword evidence="2" id="KW-1185">Reference proteome</keyword>
<organism evidence="1 2">
    <name type="scientific">Phytophthora citrophthora</name>
    <dbReference type="NCBI Taxonomy" id="4793"/>
    <lineage>
        <taxon>Eukaryota</taxon>
        <taxon>Sar</taxon>
        <taxon>Stramenopiles</taxon>
        <taxon>Oomycota</taxon>
        <taxon>Peronosporomycetes</taxon>
        <taxon>Peronosporales</taxon>
        <taxon>Peronosporaceae</taxon>
        <taxon>Phytophthora</taxon>
    </lineage>
</organism>
<dbReference type="Proteomes" id="UP001259832">
    <property type="component" value="Unassembled WGS sequence"/>
</dbReference>